<dbReference type="OrthoDB" id="8830751at2759"/>
<sequence>MAFTKKLVVVGDGGCGKTSLLIAYCQNLFTEEYTPTVFDNYVANIDIDGKVKSLILYSFQSIVYSLL</sequence>
<keyword evidence="2" id="KW-0342">GTP-binding</keyword>
<protein>
    <submittedName>
        <fullName evidence="3">Uncharacterized protein</fullName>
    </submittedName>
</protein>
<dbReference type="AlphaFoldDB" id="A0A7R9L9S4"/>
<dbReference type="InterPro" id="IPR003578">
    <property type="entry name" value="Small_GTPase_Rho"/>
</dbReference>
<dbReference type="SUPFAM" id="SSF52540">
    <property type="entry name" value="P-loop containing nucleoside triphosphate hydrolases"/>
    <property type="match status" value="1"/>
</dbReference>
<dbReference type="InterPro" id="IPR027417">
    <property type="entry name" value="P-loop_NTPase"/>
</dbReference>
<dbReference type="GO" id="GO:0035006">
    <property type="term" value="P:melanization defense response"/>
    <property type="evidence" value="ECO:0007669"/>
    <property type="project" value="UniProtKB-ARBA"/>
</dbReference>
<organism evidence="3">
    <name type="scientific">Medioppia subpectinata</name>
    <dbReference type="NCBI Taxonomy" id="1979941"/>
    <lineage>
        <taxon>Eukaryota</taxon>
        <taxon>Metazoa</taxon>
        <taxon>Ecdysozoa</taxon>
        <taxon>Arthropoda</taxon>
        <taxon>Chelicerata</taxon>
        <taxon>Arachnida</taxon>
        <taxon>Acari</taxon>
        <taxon>Acariformes</taxon>
        <taxon>Sarcoptiformes</taxon>
        <taxon>Oribatida</taxon>
        <taxon>Brachypylina</taxon>
        <taxon>Oppioidea</taxon>
        <taxon>Oppiidae</taxon>
        <taxon>Medioppia</taxon>
    </lineage>
</organism>
<dbReference type="Gene3D" id="3.40.50.300">
    <property type="entry name" value="P-loop containing nucleotide triphosphate hydrolases"/>
    <property type="match status" value="1"/>
</dbReference>
<accession>A0A7R9L9S4</accession>
<dbReference type="Proteomes" id="UP000759131">
    <property type="component" value="Unassembled WGS sequence"/>
</dbReference>
<dbReference type="GO" id="GO:0022412">
    <property type="term" value="P:cellular process involved in reproduction in multicellular organism"/>
    <property type="evidence" value="ECO:0007669"/>
    <property type="project" value="UniProtKB-ARBA"/>
</dbReference>
<evidence type="ECO:0000256" key="1">
    <source>
        <dbReference type="ARBA" id="ARBA00022741"/>
    </source>
</evidence>
<evidence type="ECO:0000256" key="2">
    <source>
        <dbReference type="ARBA" id="ARBA00023134"/>
    </source>
</evidence>
<dbReference type="GO" id="GO:0035099">
    <property type="term" value="P:hemocyte migration"/>
    <property type="evidence" value="ECO:0007669"/>
    <property type="project" value="UniProtKB-ARBA"/>
</dbReference>
<proteinExistence type="predicted"/>
<gene>
    <name evidence="3" type="ORF">OSB1V03_LOCUS17086</name>
</gene>
<evidence type="ECO:0000313" key="4">
    <source>
        <dbReference type="Proteomes" id="UP000759131"/>
    </source>
</evidence>
<dbReference type="PRINTS" id="PR00449">
    <property type="entry name" value="RASTRNSFRMNG"/>
</dbReference>
<dbReference type="GO" id="GO:0005525">
    <property type="term" value="F:GTP binding"/>
    <property type="evidence" value="ECO:0007669"/>
    <property type="project" value="UniProtKB-KW"/>
</dbReference>
<dbReference type="GO" id="GO:0003924">
    <property type="term" value="F:GTPase activity"/>
    <property type="evidence" value="ECO:0007669"/>
    <property type="project" value="InterPro"/>
</dbReference>
<name>A0A7R9L9S4_9ACAR</name>
<feature type="non-terminal residue" evidence="3">
    <location>
        <position position="1"/>
    </location>
</feature>
<keyword evidence="1" id="KW-0547">Nucleotide-binding</keyword>
<dbReference type="SMART" id="SM00174">
    <property type="entry name" value="RHO"/>
    <property type="match status" value="1"/>
</dbReference>
<evidence type="ECO:0000313" key="3">
    <source>
        <dbReference type="EMBL" id="CAD7637713.1"/>
    </source>
</evidence>
<reference evidence="3" key="1">
    <citation type="submission" date="2020-11" db="EMBL/GenBank/DDBJ databases">
        <authorList>
            <person name="Tran Van P."/>
        </authorList>
    </citation>
    <scope>NUCLEOTIDE SEQUENCE</scope>
</reference>
<dbReference type="EMBL" id="OC874569">
    <property type="protein sequence ID" value="CAD7637713.1"/>
    <property type="molecule type" value="Genomic_DNA"/>
</dbReference>
<dbReference type="GO" id="GO:0001667">
    <property type="term" value="P:ameboidal-type cell migration"/>
    <property type="evidence" value="ECO:0007669"/>
    <property type="project" value="UniProtKB-ARBA"/>
</dbReference>
<dbReference type="PANTHER" id="PTHR24072">
    <property type="entry name" value="RHO FAMILY GTPASE"/>
    <property type="match status" value="1"/>
</dbReference>
<dbReference type="EMBL" id="CAJPIZ010019994">
    <property type="protein sequence ID" value="CAG2117132.1"/>
    <property type="molecule type" value="Genomic_DNA"/>
</dbReference>
<dbReference type="GO" id="GO:0003006">
    <property type="term" value="P:developmental process involved in reproduction"/>
    <property type="evidence" value="ECO:0007669"/>
    <property type="project" value="UniProtKB-ARBA"/>
</dbReference>
<dbReference type="InterPro" id="IPR001806">
    <property type="entry name" value="Small_GTPase"/>
</dbReference>
<keyword evidence="4" id="KW-1185">Reference proteome</keyword>
<dbReference type="Pfam" id="PF00071">
    <property type="entry name" value="Ras"/>
    <property type="match status" value="1"/>
</dbReference>
<dbReference type="GO" id="GO:0007264">
    <property type="term" value="P:small GTPase-mediated signal transduction"/>
    <property type="evidence" value="ECO:0007669"/>
    <property type="project" value="InterPro"/>
</dbReference>